<dbReference type="Proteomes" id="UP000070700">
    <property type="component" value="Unassembled WGS sequence"/>
</dbReference>
<evidence type="ECO:0000256" key="2">
    <source>
        <dbReference type="ARBA" id="ARBA00022857"/>
    </source>
</evidence>
<dbReference type="PRINTS" id="PR00081">
    <property type="entry name" value="GDHRDH"/>
</dbReference>
<evidence type="ECO:0000313" key="4">
    <source>
        <dbReference type="EMBL" id="KUJ22934.1"/>
    </source>
</evidence>
<dbReference type="InterPro" id="IPR002347">
    <property type="entry name" value="SDR_fam"/>
</dbReference>
<organism evidence="4 5">
    <name type="scientific">Mollisia scopiformis</name>
    <name type="common">Conifer needle endophyte fungus</name>
    <name type="synonym">Phialocephala scopiformis</name>
    <dbReference type="NCBI Taxonomy" id="149040"/>
    <lineage>
        <taxon>Eukaryota</taxon>
        <taxon>Fungi</taxon>
        <taxon>Dikarya</taxon>
        <taxon>Ascomycota</taxon>
        <taxon>Pezizomycotina</taxon>
        <taxon>Leotiomycetes</taxon>
        <taxon>Helotiales</taxon>
        <taxon>Mollisiaceae</taxon>
        <taxon>Mollisia</taxon>
    </lineage>
</organism>
<dbReference type="InParanoid" id="A0A194XSB8"/>
<dbReference type="GeneID" id="28821142"/>
<protein>
    <submittedName>
        <fullName evidence="4">NAD(P)-binding protein</fullName>
    </submittedName>
</protein>
<dbReference type="GO" id="GO:0016491">
    <property type="term" value="F:oxidoreductase activity"/>
    <property type="evidence" value="ECO:0007669"/>
    <property type="project" value="UniProtKB-KW"/>
</dbReference>
<evidence type="ECO:0000256" key="3">
    <source>
        <dbReference type="ARBA" id="ARBA00023002"/>
    </source>
</evidence>
<evidence type="ECO:0000313" key="5">
    <source>
        <dbReference type="Proteomes" id="UP000070700"/>
    </source>
</evidence>
<sequence>MPSFDPASLSSLSGKVYLVTGGNAGIGYETILHLARKDAKVYMGCRSSTKGNAAIASIHGLVPHADVQLLILDHMDLTSVVSAANELKTKENRLHGLVNNAGIMAVPFETSKDGYESQWQTNYLAHFLLTHHLLPLMLATAKVSTPGDVRIVNVTSGGHATFAPRAGIDFEDTNQTRGGVWSRYGQSKLANVLHAKELNRFYGPDGTKKSEGQIWTAAVHPGHIYTDLSKNAQFAGPLSKPVAATLNCLGVFIPADKGSFTSVFCAASQDMKADMSGEYFVPLGKVGKPSKHANNPDMAEKLWQWTEAEFSKKNFM</sequence>
<dbReference type="AlphaFoldDB" id="A0A194XSB8"/>
<dbReference type="FunCoup" id="A0A194XSB8">
    <property type="interactions" value="292"/>
</dbReference>
<evidence type="ECO:0000256" key="1">
    <source>
        <dbReference type="ARBA" id="ARBA00006484"/>
    </source>
</evidence>
<gene>
    <name evidence="4" type="ORF">LY89DRAFT_634978</name>
</gene>
<dbReference type="OrthoDB" id="191139at2759"/>
<dbReference type="PANTHER" id="PTHR24320:SF282">
    <property type="entry name" value="WW DOMAIN-CONTAINING OXIDOREDUCTASE"/>
    <property type="match status" value="1"/>
</dbReference>
<dbReference type="Gene3D" id="3.40.50.720">
    <property type="entry name" value="NAD(P)-binding Rossmann-like Domain"/>
    <property type="match status" value="1"/>
</dbReference>
<reference evidence="4 5" key="1">
    <citation type="submission" date="2015-10" db="EMBL/GenBank/DDBJ databases">
        <title>Full genome of DAOMC 229536 Phialocephala scopiformis, a fungal endophyte of spruce producing the potent anti-insectan compound rugulosin.</title>
        <authorList>
            <consortium name="DOE Joint Genome Institute"/>
            <person name="Walker A.K."/>
            <person name="Frasz S.L."/>
            <person name="Seifert K.A."/>
            <person name="Miller J.D."/>
            <person name="Mondo S.J."/>
            <person name="Labutti K."/>
            <person name="Lipzen A."/>
            <person name="Dockter R."/>
            <person name="Kennedy M."/>
            <person name="Grigoriev I.V."/>
            <person name="Spatafora J.W."/>
        </authorList>
    </citation>
    <scope>NUCLEOTIDE SEQUENCE [LARGE SCALE GENOMIC DNA]</scope>
    <source>
        <strain evidence="4 5">CBS 120377</strain>
    </source>
</reference>
<dbReference type="RefSeq" id="XP_018077289.1">
    <property type="nucleotide sequence ID" value="XM_018211416.1"/>
</dbReference>
<proteinExistence type="inferred from homology"/>
<dbReference type="InterPro" id="IPR036291">
    <property type="entry name" value="NAD(P)-bd_dom_sf"/>
</dbReference>
<dbReference type="SUPFAM" id="SSF51735">
    <property type="entry name" value="NAD(P)-binding Rossmann-fold domains"/>
    <property type="match status" value="1"/>
</dbReference>
<dbReference type="KEGG" id="psco:LY89DRAFT_634978"/>
<comment type="similarity">
    <text evidence="1">Belongs to the short-chain dehydrogenases/reductases (SDR) family.</text>
</comment>
<keyword evidence="5" id="KW-1185">Reference proteome</keyword>
<name>A0A194XSB8_MOLSC</name>
<keyword evidence="2" id="KW-0521">NADP</keyword>
<dbReference type="PANTHER" id="PTHR24320">
    <property type="entry name" value="RETINOL DEHYDROGENASE"/>
    <property type="match status" value="1"/>
</dbReference>
<dbReference type="EMBL" id="KQ947405">
    <property type="protein sequence ID" value="KUJ22934.1"/>
    <property type="molecule type" value="Genomic_DNA"/>
</dbReference>
<dbReference type="Pfam" id="PF00106">
    <property type="entry name" value="adh_short"/>
    <property type="match status" value="1"/>
</dbReference>
<keyword evidence="3" id="KW-0560">Oxidoreductase</keyword>
<accession>A0A194XSB8</accession>